<dbReference type="InterPro" id="IPR030048">
    <property type="entry name" value="SurE"/>
</dbReference>
<dbReference type="OrthoDB" id="4018688at2759"/>
<comment type="similarity">
    <text evidence="1">Belongs to the SurE nucleotidase family.</text>
</comment>
<dbReference type="STRING" id="759272.G0S3B5"/>
<dbReference type="GO" id="GO:0008252">
    <property type="term" value="F:nucleotidase activity"/>
    <property type="evidence" value="ECO:0007669"/>
    <property type="project" value="InterPro"/>
</dbReference>
<gene>
    <name evidence="6" type="ORF">CTHT_0020420</name>
</gene>
<evidence type="ECO:0000259" key="5">
    <source>
        <dbReference type="Pfam" id="PF01975"/>
    </source>
</evidence>
<feature type="domain" description="Survival protein SurE-like phosphatase/nucleotidase" evidence="5">
    <location>
        <begin position="22"/>
        <end position="232"/>
    </location>
</feature>
<dbReference type="Pfam" id="PF01975">
    <property type="entry name" value="SurE"/>
    <property type="match status" value="1"/>
</dbReference>
<dbReference type="SUPFAM" id="SSF64167">
    <property type="entry name" value="SurE-like"/>
    <property type="match status" value="1"/>
</dbReference>
<name>G0S3B5_CHATD</name>
<evidence type="ECO:0000256" key="1">
    <source>
        <dbReference type="ARBA" id="ARBA00011062"/>
    </source>
</evidence>
<evidence type="ECO:0000256" key="4">
    <source>
        <dbReference type="SAM" id="SignalP"/>
    </source>
</evidence>
<dbReference type="Gene3D" id="3.40.1210.10">
    <property type="entry name" value="Survival protein SurE-like phosphatase/nucleotidase"/>
    <property type="match status" value="1"/>
</dbReference>
<keyword evidence="4" id="KW-0732">Signal</keyword>
<accession>G0S3B5</accession>
<dbReference type="HOGENOM" id="CLU_045192_0_0_1"/>
<dbReference type="PANTHER" id="PTHR30457:SF0">
    <property type="entry name" value="PHOSPHATASE, PUTATIVE (AFU_ORTHOLOGUE AFUA_4G01070)-RELATED"/>
    <property type="match status" value="1"/>
</dbReference>
<evidence type="ECO:0000256" key="2">
    <source>
        <dbReference type="ARBA" id="ARBA00022723"/>
    </source>
</evidence>
<keyword evidence="7" id="KW-1185">Reference proteome</keyword>
<feature type="signal peptide" evidence="4">
    <location>
        <begin position="1"/>
        <end position="19"/>
    </location>
</feature>
<keyword evidence="3" id="KW-0378">Hydrolase</keyword>
<dbReference type="AlphaFoldDB" id="G0S3B5"/>
<dbReference type="OMA" id="NETECTD"/>
<dbReference type="EMBL" id="GL988040">
    <property type="protein sequence ID" value="EGS22498.1"/>
    <property type="molecule type" value="Genomic_DNA"/>
</dbReference>
<evidence type="ECO:0000256" key="3">
    <source>
        <dbReference type="ARBA" id="ARBA00022801"/>
    </source>
</evidence>
<dbReference type="InterPro" id="IPR002828">
    <property type="entry name" value="SurE-like_Pase/nucleotidase"/>
</dbReference>
<organism evidence="7">
    <name type="scientific">Chaetomium thermophilum (strain DSM 1495 / CBS 144.50 / IMI 039719)</name>
    <name type="common">Thermochaetoides thermophila</name>
    <dbReference type="NCBI Taxonomy" id="759272"/>
    <lineage>
        <taxon>Eukaryota</taxon>
        <taxon>Fungi</taxon>
        <taxon>Dikarya</taxon>
        <taxon>Ascomycota</taxon>
        <taxon>Pezizomycotina</taxon>
        <taxon>Sordariomycetes</taxon>
        <taxon>Sordariomycetidae</taxon>
        <taxon>Sordariales</taxon>
        <taxon>Chaetomiaceae</taxon>
        <taxon>Thermochaetoides</taxon>
    </lineage>
</organism>
<evidence type="ECO:0000313" key="6">
    <source>
        <dbReference type="EMBL" id="EGS22498.1"/>
    </source>
</evidence>
<dbReference type="GO" id="GO:0046872">
    <property type="term" value="F:metal ion binding"/>
    <property type="evidence" value="ECO:0007669"/>
    <property type="project" value="UniProtKB-KW"/>
</dbReference>
<dbReference type="Proteomes" id="UP000008066">
    <property type="component" value="Unassembled WGS sequence"/>
</dbReference>
<keyword evidence="2" id="KW-0479">Metal-binding</keyword>
<proteinExistence type="inferred from homology"/>
<dbReference type="RefSeq" id="XP_006692517.1">
    <property type="nucleotide sequence ID" value="XM_006692454.1"/>
</dbReference>
<dbReference type="PANTHER" id="PTHR30457">
    <property type="entry name" value="5'-NUCLEOTIDASE SURE"/>
    <property type="match status" value="1"/>
</dbReference>
<reference evidence="6 7" key="1">
    <citation type="journal article" date="2011" name="Cell">
        <title>Insight into structure and assembly of the nuclear pore complex by utilizing the genome of a eukaryotic thermophile.</title>
        <authorList>
            <person name="Amlacher S."/>
            <person name="Sarges P."/>
            <person name="Flemming D."/>
            <person name="van Noort V."/>
            <person name="Kunze R."/>
            <person name="Devos D.P."/>
            <person name="Arumugam M."/>
            <person name="Bork P."/>
            <person name="Hurt E."/>
        </authorList>
    </citation>
    <scope>NUCLEOTIDE SEQUENCE [LARGE SCALE GENOMIC DNA]</scope>
    <source>
        <strain evidence="7">DSM 1495 / CBS 144.50 / IMI 039719</strain>
    </source>
</reference>
<feature type="chain" id="PRO_5003409270" description="Survival protein SurE-like phosphatase/nucleotidase domain-containing protein" evidence="4">
    <location>
        <begin position="20"/>
        <end position="374"/>
    </location>
</feature>
<evidence type="ECO:0000313" key="7">
    <source>
        <dbReference type="Proteomes" id="UP000008066"/>
    </source>
</evidence>
<dbReference type="eggNOG" id="ENOG502RXIE">
    <property type="taxonomic scope" value="Eukaryota"/>
</dbReference>
<dbReference type="GeneID" id="18256080"/>
<dbReference type="KEGG" id="cthr:CTHT_0020420"/>
<protein>
    <recommendedName>
        <fullName evidence="5">Survival protein SurE-like phosphatase/nucleotidase domain-containing protein</fullName>
    </recommendedName>
</protein>
<sequence length="374" mass="39743">MRSALALVASTAFVLRALGLNILITTDDGFGSASVRELYKVLNSHGHNTFIVAAPTGHSKVDFQTGFTTEPKLTVDGDWGLVKAGEPSLGHDPHDDHIWYYNGSTVAQVIVALDYILPQFHKVSRPDLIISGPNINRVSLKFPYTTVGIMGPAYAALQRGVPAIAFWTEHHPVIPYSWIQNRTNTDFVDPWTATARMAASLVESFIERAAGGPVLPQGVGVAVDLPASSDNCKNPSFVLIRGSQDVPVGNVQFDATMGLFTTGLPEPVYTNEDFDVGFVGIKVPRGETPECVARVVMFAVNFDAATDERCLNAPPVPLVQPPPVVPNVSATGNLTIPTATPTTPVSPPPATVTAMAAGMTIPSLLLLASLVLAL</sequence>
<dbReference type="InterPro" id="IPR036523">
    <property type="entry name" value="SurE-like_sf"/>
</dbReference>